<keyword evidence="6 11" id="KW-0798">TonB box</keyword>
<keyword evidence="4 10" id="KW-1134">Transmembrane beta strand</keyword>
<dbReference type="InterPro" id="IPR012910">
    <property type="entry name" value="Plug_dom"/>
</dbReference>
<keyword evidence="9 10" id="KW-0998">Cell outer membrane</keyword>
<sequence>MSNERRHFPDSRARRLAPGLALSVLLPLPNAWAQTTPPPATLQPVTVTAGALSDEELPPPYAGGQVAEGARLGLMGNQSVMDTPFNVTSYTSELIQNQQARTLADVMANDPSVRFTTSSGHAYENFRIRGFDVNQNDVAINGMFGLAPMGRTPLEFVERVEVLKGPNALFSGMAPSGAVGGTVNLVPKRAGDTPNATYGVNWQSDGQLGTTIDAGRRFGAGNEWGARVNGSFSDGATTLDGQSRKREFFSAGLDYRSSALTASIDAYHSQESFSGGTPAMFWFGGSVVPDAPDPRINQFSTGYGNIQSNAVVGRAEYRFNDHVSAFAGVGKRDSHQSGLINGTHARQIDANGNFTGSMVGQRAYTDATSAEAGLRSRFKTGSIGHELVLQASLLDTEDGSATGTPSTFKSNIYDPITPIMPSVPDSAPKTAKNKLSSLALVDTMSFFDEKLLVTAGLRNQRVKTTNFDKTGKTTSRYDEDAVTPAVAVVIKPWGPDVSLYANYVQGLSKGDSVTDTTASNYGQVFAPYKTEQKELGVKWNAGTFTNTLALFQIDKPMLVTEGPTASPTYADGGEKRVRGVEWNTFGELAPGLRVLGGVTYTQGTQVKTSFGRYDGNTAVGAPRWQANTGLEWDTPWVPGLTLSGRVQATSSQYADAANKLRIPGWGQLDLGARYATQINGRDVVLRLNVNNVFDKHYYAGSFSDTTPIATLGPARTVTASASISF</sequence>
<dbReference type="Proteomes" id="UP000289184">
    <property type="component" value="Unassembled WGS sequence"/>
</dbReference>
<keyword evidence="5 10" id="KW-0812">Transmembrane</keyword>
<dbReference type="GO" id="GO:0015891">
    <property type="term" value="P:siderophore transport"/>
    <property type="evidence" value="ECO:0007669"/>
    <property type="project" value="InterPro"/>
</dbReference>
<dbReference type="GO" id="GO:0009279">
    <property type="term" value="C:cell outer membrane"/>
    <property type="evidence" value="ECO:0007669"/>
    <property type="project" value="UniProtKB-SubCell"/>
</dbReference>
<evidence type="ECO:0000256" key="10">
    <source>
        <dbReference type="PROSITE-ProRule" id="PRU01360"/>
    </source>
</evidence>
<evidence type="ECO:0000259" key="13">
    <source>
        <dbReference type="Pfam" id="PF00593"/>
    </source>
</evidence>
<dbReference type="NCBIfam" id="TIGR01783">
    <property type="entry name" value="TonB-siderophor"/>
    <property type="match status" value="1"/>
</dbReference>
<dbReference type="EMBL" id="UFQB01000022">
    <property type="protein sequence ID" value="SSW70004.1"/>
    <property type="molecule type" value="Genomic_DNA"/>
</dbReference>
<keyword evidence="7 10" id="KW-0472">Membrane</keyword>
<dbReference type="InterPro" id="IPR036942">
    <property type="entry name" value="Beta-barrel_TonB_sf"/>
</dbReference>
<dbReference type="AlphaFoldDB" id="A0A446CPX8"/>
<dbReference type="InterPro" id="IPR010105">
    <property type="entry name" value="TonB_sidphr_rcpt"/>
</dbReference>
<evidence type="ECO:0000313" key="16">
    <source>
        <dbReference type="Proteomes" id="UP000289184"/>
    </source>
</evidence>
<keyword evidence="12" id="KW-0732">Signal</keyword>
<dbReference type="InterPro" id="IPR037066">
    <property type="entry name" value="Plug_dom_sf"/>
</dbReference>
<comment type="subcellular location">
    <subcellularLocation>
        <location evidence="1 10">Cell outer membrane</location>
        <topology evidence="1 10">Multi-pass membrane protein</topology>
    </subcellularLocation>
</comment>
<dbReference type="PANTHER" id="PTHR32552">
    <property type="entry name" value="FERRICHROME IRON RECEPTOR-RELATED"/>
    <property type="match status" value="1"/>
</dbReference>
<dbReference type="Gene3D" id="2.40.170.20">
    <property type="entry name" value="TonB-dependent receptor, beta-barrel domain"/>
    <property type="match status" value="1"/>
</dbReference>
<evidence type="ECO:0000256" key="9">
    <source>
        <dbReference type="ARBA" id="ARBA00023237"/>
    </source>
</evidence>
<evidence type="ECO:0000313" key="15">
    <source>
        <dbReference type="EMBL" id="SSW70004.1"/>
    </source>
</evidence>
<feature type="signal peptide" evidence="12">
    <location>
        <begin position="1"/>
        <end position="33"/>
    </location>
</feature>
<evidence type="ECO:0000256" key="4">
    <source>
        <dbReference type="ARBA" id="ARBA00022452"/>
    </source>
</evidence>
<evidence type="ECO:0000256" key="6">
    <source>
        <dbReference type="ARBA" id="ARBA00023077"/>
    </source>
</evidence>
<dbReference type="CDD" id="cd01347">
    <property type="entry name" value="ligand_gated_channel"/>
    <property type="match status" value="1"/>
</dbReference>
<dbReference type="GO" id="GO:0015344">
    <property type="term" value="F:siderophore uptake transmembrane transporter activity"/>
    <property type="evidence" value="ECO:0007669"/>
    <property type="project" value="TreeGrafter"/>
</dbReference>
<name>A0A446CPX8_9BURK</name>
<dbReference type="PROSITE" id="PS52016">
    <property type="entry name" value="TONB_DEPENDENT_REC_3"/>
    <property type="match status" value="1"/>
</dbReference>
<dbReference type="GO" id="GO:0038023">
    <property type="term" value="F:signaling receptor activity"/>
    <property type="evidence" value="ECO:0007669"/>
    <property type="project" value="InterPro"/>
</dbReference>
<reference evidence="15 16" key="1">
    <citation type="submission" date="2018-07" db="EMBL/GenBank/DDBJ databases">
        <authorList>
            <person name="Peeters C."/>
        </authorList>
    </citation>
    <scope>NUCLEOTIDE SEQUENCE [LARGE SCALE GENOMIC DNA]</scope>
    <source>
        <strain evidence="15 16">LMG 3411</strain>
    </source>
</reference>
<evidence type="ECO:0000256" key="12">
    <source>
        <dbReference type="SAM" id="SignalP"/>
    </source>
</evidence>
<feature type="chain" id="PRO_5018982992" evidence="12">
    <location>
        <begin position="34"/>
        <end position="725"/>
    </location>
</feature>
<keyword evidence="8 15" id="KW-0675">Receptor</keyword>
<feature type="domain" description="TonB-dependent receptor-like beta-barrel" evidence="13">
    <location>
        <begin position="361"/>
        <end position="692"/>
    </location>
</feature>
<dbReference type="InterPro" id="IPR000531">
    <property type="entry name" value="Beta-barrel_TonB"/>
</dbReference>
<keyword evidence="16" id="KW-1185">Reference proteome</keyword>
<accession>A0A446CPX8</accession>
<evidence type="ECO:0000256" key="11">
    <source>
        <dbReference type="RuleBase" id="RU003357"/>
    </source>
</evidence>
<proteinExistence type="inferred from homology"/>
<dbReference type="SUPFAM" id="SSF56935">
    <property type="entry name" value="Porins"/>
    <property type="match status" value="1"/>
</dbReference>
<gene>
    <name evidence="15" type="primary">fcuA_6</name>
    <name evidence="15" type="ORF">AGI3411_04454</name>
</gene>
<evidence type="ECO:0000256" key="1">
    <source>
        <dbReference type="ARBA" id="ARBA00004571"/>
    </source>
</evidence>
<evidence type="ECO:0000256" key="5">
    <source>
        <dbReference type="ARBA" id="ARBA00022692"/>
    </source>
</evidence>
<dbReference type="Pfam" id="PF00593">
    <property type="entry name" value="TonB_dep_Rec_b-barrel"/>
    <property type="match status" value="1"/>
</dbReference>
<comment type="similarity">
    <text evidence="2 10 11">Belongs to the TonB-dependent receptor family.</text>
</comment>
<evidence type="ECO:0000256" key="7">
    <source>
        <dbReference type="ARBA" id="ARBA00023136"/>
    </source>
</evidence>
<dbReference type="Pfam" id="PF07715">
    <property type="entry name" value="Plug"/>
    <property type="match status" value="1"/>
</dbReference>
<evidence type="ECO:0000256" key="8">
    <source>
        <dbReference type="ARBA" id="ARBA00023170"/>
    </source>
</evidence>
<evidence type="ECO:0000256" key="2">
    <source>
        <dbReference type="ARBA" id="ARBA00009810"/>
    </source>
</evidence>
<protein>
    <submittedName>
        <fullName evidence="15">Ferrichrome receptor FcuA</fullName>
    </submittedName>
</protein>
<dbReference type="InterPro" id="IPR039426">
    <property type="entry name" value="TonB-dep_rcpt-like"/>
</dbReference>
<evidence type="ECO:0000256" key="3">
    <source>
        <dbReference type="ARBA" id="ARBA00022448"/>
    </source>
</evidence>
<dbReference type="Gene3D" id="2.170.130.10">
    <property type="entry name" value="TonB-dependent receptor, plug domain"/>
    <property type="match status" value="1"/>
</dbReference>
<keyword evidence="3 10" id="KW-0813">Transport</keyword>
<feature type="domain" description="TonB-dependent receptor plug" evidence="14">
    <location>
        <begin position="80"/>
        <end position="177"/>
    </location>
</feature>
<dbReference type="PANTHER" id="PTHR32552:SF82">
    <property type="entry name" value="FCUA PROTEIN"/>
    <property type="match status" value="1"/>
</dbReference>
<organism evidence="15 16">
    <name type="scientific">Achromobacter agilis</name>
    <dbReference type="NCBI Taxonomy" id="1353888"/>
    <lineage>
        <taxon>Bacteria</taxon>
        <taxon>Pseudomonadati</taxon>
        <taxon>Pseudomonadota</taxon>
        <taxon>Betaproteobacteria</taxon>
        <taxon>Burkholderiales</taxon>
        <taxon>Alcaligenaceae</taxon>
        <taxon>Achromobacter</taxon>
    </lineage>
</organism>
<evidence type="ECO:0000259" key="14">
    <source>
        <dbReference type="Pfam" id="PF07715"/>
    </source>
</evidence>